<keyword evidence="4" id="KW-1185">Reference proteome</keyword>
<dbReference type="EMBL" id="BAABAT010000027">
    <property type="protein sequence ID" value="GAA4257300.1"/>
    <property type="molecule type" value="Genomic_DNA"/>
</dbReference>
<reference evidence="4" key="1">
    <citation type="journal article" date="2019" name="Int. J. Syst. Evol. Microbiol.">
        <title>The Global Catalogue of Microorganisms (GCM) 10K type strain sequencing project: providing services to taxonomists for standard genome sequencing and annotation.</title>
        <authorList>
            <consortium name="The Broad Institute Genomics Platform"/>
            <consortium name="The Broad Institute Genome Sequencing Center for Infectious Disease"/>
            <person name="Wu L."/>
            <person name="Ma J."/>
        </authorList>
    </citation>
    <scope>NUCLEOTIDE SEQUENCE [LARGE SCALE GENOMIC DNA]</scope>
    <source>
        <strain evidence="4">JCM 17441</strain>
    </source>
</reference>
<dbReference type="PANTHER" id="PTHR43681:SF1">
    <property type="entry name" value="SARCALUMENIN"/>
    <property type="match status" value="1"/>
</dbReference>
<protein>
    <submittedName>
        <fullName evidence="3">Isoniazid inducible protein IniA</fullName>
    </submittedName>
</protein>
<gene>
    <name evidence="3" type="ORF">GCM10022255_073530</name>
</gene>
<name>A0ABP8DJ84_9ACTN</name>
<dbReference type="PANTHER" id="PTHR43681">
    <property type="entry name" value="TRANSMEMBRANE GTPASE FZO"/>
    <property type="match status" value="1"/>
</dbReference>
<evidence type="ECO:0000256" key="1">
    <source>
        <dbReference type="SAM" id="MobiDB-lite"/>
    </source>
</evidence>
<comment type="caution">
    <text evidence="3">The sequence shown here is derived from an EMBL/GenBank/DDBJ whole genome shotgun (WGS) entry which is preliminary data.</text>
</comment>
<feature type="region of interest" description="Disordered" evidence="1">
    <location>
        <begin position="103"/>
        <end position="125"/>
    </location>
</feature>
<sequence length="630" mass="68267">MDIWEAGLATQPRPASPRTPQPRWLDLLERTTGICAAHERPDLVRWLGRRRARLLDPQLRVMVVGEAGRGKSQLINALLGAAVCPVGDDARRRVTTVVQHASAPSAHLVHGRAPAAEQDDPAEDRRAVPVEGLAERLDGGEPGDVLYAEIGLPRALLSDGLALIEATGVDWSDPAPAVAGIGSMTRADTVLFVTEAARELTATELGLLVRLGRTYPGMAVALTKTDLAPDWRRVLDRNRRLLEEAGVPVLLVGLSATLRLHAARTGDRALNAESGFAHLVAHLRRTAAGKSERLAPAAAGLVSRSALEDLAAALREEQSARTGNGSADAMSRLHEAQRGLEELRRCTARWQYALADEVADLVSDVEYDLRERTRTVLRRAEESLGEADPARTWRSFTEWLDGSLRDAAEASFAQLADRLDGLAERIAEELPPGTAAYLPRWTSARLRDAPERIEGLDRPALEKLSLSQKVFTGLRGSYGGVLMFGLATGLAGLPLINPVSLGAGALFAGKSIRDEGRTARSRRQATAKLAVQRHVDDVFARLNKDAKDAIRQAQRALRGHFTELSEQLQQEIVESARHARQAVDDDAAVREHRARHIQRELAQLAGLYRQATALSAVRPALVPAQPAPSA</sequence>
<dbReference type="InterPro" id="IPR045063">
    <property type="entry name" value="Dynamin_N"/>
</dbReference>
<dbReference type="SUPFAM" id="SSF52540">
    <property type="entry name" value="P-loop containing nucleoside triphosphate hydrolases"/>
    <property type="match status" value="1"/>
</dbReference>
<evidence type="ECO:0000313" key="3">
    <source>
        <dbReference type="EMBL" id="GAA4257300.1"/>
    </source>
</evidence>
<dbReference type="Proteomes" id="UP001500620">
    <property type="component" value="Unassembled WGS sequence"/>
</dbReference>
<dbReference type="RefSeq" id="WP_345134293.1">
    <property type="nucleotide sequence ID" value="NZ_BAABAT010000027.1"/>
</dbReference>
<dbReference type="Gene3D" id="3.40.50.300">
    <property type="entry name" value="P-loop containing nucleotide triphosphate hydrolases"/>
    <property type="match status" value="1"/>
</dbReference>
<accession>A0ABP8DJ84</accession>
<feature type="region of interest" description="Disordered" evidence="1">
    <location>
        <begin position="1"/>
        <end position="21"/>
    </location>
</feature>
<dbReference type="Pfam" id="PF00350">
    <property type="entry name" value="Dynamin_N"/>
    <property type="match status" value="1"/>
</dbReference>
<dbReference type="InterPro" id="IPR051943">
    <property type="entry name" value="TRAFAC_Dynamin-like_GTPase"/>
</dbReference>
<proteinExistence type="predicted"/>
<evidence type="ECO:0000259" key="2">
    <source>
        <dbReference type="Pfam" id="PF00350"/>
    </source>
</evidence>
<evidence type="ECO:0000313" key="4">
    <source>
        <dbReference type="Proteomes" id="UP001500620"/>
    </source>
</evidence>
<dbReference type="InterPro" id="IPR027417">
    <property type="entry name" value="P-loop_NTPase"/>
</dbReference>
<feature type="domain" description="Dynamin N-terminal" evidence="2">
    <location>
        <begin position="61"/>
        <end position="204"/>
    </location>
</feature>
<organism evidence="3 4">
    <name type="scientific">Dactylosporangium darangshiense</name>
    <dbReference type="NCBI Taxonomy" id="579108"/>
    <lineage>
        <taxon>Bacteria</taxon>
        <taxon>Bacillati</taxon>
        <taxon>Actinomycetota</taxon>
        <taxon>Actinomycetes</taxon>
        <taxon>Micromonosporales</taxon>
        <taxon>Micromonosporaceae</taxon>
        <taxon>Dactylosporangium</taxon>
    </lineage>
</organism>